<accession>A0A2H0LPD0</accession>
<comment type="subunit">
    <text evidence="7">The glycine cleavage system is composed of four proteins: P, T, L and H.</text>
</comment>
<organism evidence="11 12">
    <name type="scientific">Candidatus Abzuiibacterium crystallinum</name>
    <dbReference type="NCBI Taxonomy" id="1974748"/>
    <lineage>
        <taxon>Bacteria</taxon>
        <taxon>Pseudomonadati</taxon>
        <taxon>Candidatus Omnitrophota</taxon>
        <taxon>Candidatus Abzuiibacterium</taxon>
    </lineage>
</organism>
<dbReference type="EC" id="2.1.2.10" evidence="2 7"/>
<dbReference type="SUPFAM" id="SSF101790">
    <property type="entry name" value="Aminomethyltransferase beta-barrel domain"/>
    <property type="match status" value="1"/>
</dbReference>
<keyword evidence="3 7" id="KW-0032">Aminotransferase</keyword>
<dbReference type="AlphaFoldDB" id="A0A2H0LPD0"/>
<dbReference type="NCBIfam" id="TIGR00528">
    <property type="entry name" value="gcvT"/>
    <property type="match status" value="1"/>
</dbReference>
<evidence type="ECO:0000256" key="4">
    <source>
        <dbReference type="ARBA" id="ARBA00022679"/>
    </source>
</evidence>
<feature type="binding site" evidence="8">
    <location>
        <position position="210"/>
    </location>
    <ligand>
        <name>substrate</name>
    </ligand>
</feature>
<dbReference type="Gene3D" id="4.10.1250.10">
    <property type="entry name" value="Aminomethyltransferase fragment"/>
    <property type="match status" value="1"/>
</dbReference>
<dbReference type="InterPro" id="IPR027266">
    <property type="entry name" value="TrmE/GcvT-like"/>
</dbReference>
<evidence type="ECO:0000256" key="3">
    <source>
        <dbReference type="ARBA" id="ARBA00022576"/>
    </source>
</evidence>
<dbReference type="SUPFAM" id="SSF103025">
    <property type="entry name" value="Folate-binding domain"/>
    <property type="match status" value="1"/>
</dbReference>
<sequence>MPPYYFETAMTTDSMTAHKQLPVHTEHLALGAKMGIFGDWEVPLYYRSVIEEHDWVRTGVGVFDISHMGEFFVRGKSAEIFLNQIVTNQVSRLEDGKALYTPVCRPDGGIVDDVIVYRLKADSFLVIVNAANVEKDFEWFVKNNQTDTVVSNETDRFALFAVQGPRSTAVTERLLEQTVSEMPYYSIRQAAHWKTGYVARTGYTGEIGYEILCPAEQATKIWRALMAAGKTEGIQPIGFGARDTLRLEAGMLLYGQDMTDETTPLEVGLERTVFFEKDFIGKHALLNQKKSGVKKKLAAFELLERGIPRHGYDVYVNGQKTGVVTSGSYSPTLKKNIGLALLEQPHVQAGEIIDIQIRQSQVKAKVVNFPFYKRQKKEKG</sequence>
<dbReference type="InterPro" id="IPR006223">
    <property type="entry name" value="GcvT"/>
</dbReference>
<proteinExistence type="inferred from homology"/>
<dbReference type="InterPro" id="IPR006222">
    <property type="entry name" value="GCVT_N"/>
</dbReference>
<dbReference type="PANTHER" id="PTHR43757">
    <property type="entry name" value="AMINOMETHYLTRANSFERASE"/>
    <property type="match status" value="1"/>
</dbReference>
<comment type="similarity">
    <text evidence="1 7">Belongs to the GcvT family.</text>
</comment>
<evidence type="ECO:0000256" key="5">
    <source>
        <dbReference type="ARBA" id="ARBA00031395"/>
    </source>
</evidence>
<dbReference type="InterPro" id="IPR028896">
    <property type="entry name" value="GcvT/YgfZ/DmdA"/>
</dbReference>
<feature type="domain" description="Aminomethyltransferase C-terminal" evidence="10">
    <location>
        <begin position="295"/>
        <end position="373"/>
    </location>
</feature>
<evidence type="ECO:0000313" key="11">
    <source>
        <dbReference type="EMBL" id="PIQ86290.1"/>
    </source>
</evidence>
<dbReference type="Gene3D" id="3.30.1360.120">
    <property type="entry name" value="Probable tRNA modification gtpase trme, domain 1"/>
    <property type="match status" value="1"/>
</dbReference>
<comment type="catalytic activity">
    <reaction evidence="6 7">
        <text>N(6)-[(R)-S(8)-aminomethyldihydrolipoyl]-L-lysyl-[protein] + (6S)-5,6,7,8-tetrahydrofolate = N(6)-[(R)-dihydrolipoyl]-L-lysyl-[protein] + (6R)-5,10-methylene-5,6,7,8-tetrahydrofolate + NH4(+)</text>
        <dbReference type="Rhea" id="RHEA:16945"/>
        <dbReference type="Rhea" id="RHEA-COMP:10475"/>
        <dbReference type="Rhea" id="RHEA-COMP:10492"/>
        <dbReference type="ChEBI" id="CHEBI:15636"/>
        <dbReference type="ChEBI" id="CHEBI:28938"/>
        <dbReference type="ChEBI" id="CHEBI:57453"/>
        <dbReference type="ChEBI" id="CHEBI:83100"/>
        <dbReference type="ChEBI" id="CHEBI:83143"/>
        <dbReference type="EC" id="2.1.2.10"/>
    </reaction>
</comment>
<protein>
    <recommendedName>
        <fullName evidence="2 7">Aminomethyltransferase</fullName>
        <ecNumber evidence="2 7">2.1.2.10</ecNumber>
    </recommendedName>
    <alternativeName>
        <fullName evidence="5 7">Glycine cleavage system T protein</fullName>
    </alternativeName>
</protein>
<dbReference type="GO" id="GO:0004047">
    <property type="term" value="F:aminomethyltransferase activity"/>
    <property type="evidence" value="ECO:0007669"/>
    <property type="project" value="UniProtKB-UniRule"/>
</dbReference>
<dbReference type="Pfam" id="PF01571">
    <property type="entry name" value="GCV_T"/>
    <property type="match status" value="1"/>
</dbReference>
<dbReference type="Proteomes" id="UP000230859">
    <property type="component" value="Unassembled WGS sequence"/>
</dbReference>
<evidence type="ECO:0000313" key="12">
    <source>
        <dbReference type="Proteomes" id="UP000230859"/>
    </source>
</evidence>
<dbReference type="EMBL" id="PCVY01000047">
    <property type="protein sequence ID" value="PIQ86290.1"/>
    <property type="molecule type" value="Genomic_DNA"/>
</dbReference>
<dbReference type="FunFam" id="4.10.1250.10:FF:000001">
    <property type="entry name" value="Aminomethyltransferase"/>
    <property type="match status" value="1"/>
</dbReference>
<keyword evidence="4 7" id="KW-0808">Transferase</keyword>
<dbReference type="GO" id="GO:0005960">
    <property type="term" value="C:glycine cleavage complex"/>
    <property type="evidence" value="ECO:0007669"/>
    <property type="project" value="InterPro"/>
</dbReference>
<dbReference type="Pfam" id="PF08669">
    <property type="entry name" value="GCV_T_C"/>
    <property type="match status" value="1"/>
</dbReference>
<dbReference type="FunFam" id="3.30.70.1400:FF:000001">
    <property type="entry name" value="Aminomethyltransferase"/>
    <property type="match status" value="1"/>
</dbReference>
<dbReference type="Gene3D" id="2.40.30.110">
    <property type="entry name" value="Aminomethyltransferase beta-barrel domains"/>
    <property type="match status" value="1"/>
</dbReference>
<dbReference type="InterPro" id="IPR029043">
    <property type="entry name" value="GcvT/YgfZ_C"/>
</dbReference>
<dbReference type="HAMAP" id="MF_00259">
    <property type="entry name" value="GcvT"/>
    <property type="match status" value="1"/>
</dbReference>
<dbReference type="GO" id="GO:0005829">
    <property type="term" value="C:cytosol"/>
    <property type="evidence" value="ECO:0007669"/>
    <property type="project" value="TreeGrafter"/>
</dbReference>
<dbReference type="GO" id="GO:0019464">
    <property type="term" value="P:glycine decarboxylation via glycine cleavage system"/>
    <property type="evidence" value="ECO:0007669"/>
    <property type="project" value="UniProtKB-UniRule"/>
</dbReference>
<gene>
    <name evidence="7 11" type="primary">gcvT</name>
    <name evidence="11" type="ORF">COV74_05340</name>
</gene>
<dbReference type="Gene3D" id="3.30.70.1400">
    <property type="entry name" value="Aminomethyltransferase beta-barrel domains"/>
    <property type="match status" value="1"/>
</dbReference>
<name>A0A2H0LPD0_9BACT</name>
<dbReference type="FunFam" id="2.40.30.110:FF:000003">
    <property type="entry name" value="Aminomethyltransferase"/>
    <property type="match status" value="1"/>
</dbReference>
<evidence type="ECO:0000256" key="7">
    <source>
        <dbReference type="HAMAP-Rule" id="MF_00259"/>
    </source>
</evidence>
<dbReference type="NCBIfam" id="NF001567">
    <property type="entry name" value="PRK00389.1"/>
    <property type="match status" value="1"/>
</dbReference>
<reference evidence="11 12" key="1">
    <citation type="submission" date="2017-09" db="EMBL/GenBank/DDBJ databases">
        <title>Depth-based differentiation of microbial function through sediment-hosted aquifers and enrichment of novel symbionts in the deep terrestrial subsurface.</title>
        <authorList>
            <person name="Probst A.J."/>
            <person name="Ladd B."/>
            <person name="Jarett J.K."/>
            <person name="Geller-Mcgrath D.E."/>
            <person name="Sieber C.M."/>
            <person name="Emerson J.B."/>
            <person name="Anantharaman K."/>
            <person name="Thomas B.C."/>
            <person name="Malmstrom R."/>
            <person name="Stieglmeier M."/>
            <person name="Klingl A."/>
            <person name="Woyke T."/>
            <person name="Ryan C.M."/>
            <person name="Banfield J.F."/>
        </authorList>
    </citation>
    <scope>NUCLEOTIDE SEQUENCE [LARGE SCALE GENOMIC DNA]</scope>
    <source>
        <strain evidence="11">CG11_big_fil_rev_8_21_14_0_20_45_26</strain>
    </source>
</reference>
<evidence type="ECO:0000256" key="2">
    <source>
        <dbReference type="ARBA" id="ARBA00012616"/>
    </source>
</evidence>
<evidence type="ECO:0000256" key="8">
    <source>
        <dbReference type="PIRSR" id="PIRSR006487-1"/>
    </source>
</evidence>
<dbReference type="GO" id="GO:0008483">
    <property type="term" value="F:transaminase activity"/>
    <property type="evidence" value="ECO:0007669"/>
    <property type="project" value="UniProtKB-KW"/>
</dbReference>
<comment type="function">
    <text evidence="7">The glycine cleavage system catalyzes the degradation of glycine.</text>
</comment>
<evidence type="ECO:0000256" key="1">
    <source>
        <dbReference type="ARBA" id="ARBA00008609"/>
    </source>
</evidence>
<dbReference type="PIRSF" id="PIRSF006487">
    <property type="entry name" value="GcvT"/>
    <property type="match status" value="1"/>
</dbReference>
<dbReference type="InterPro" id="IPR013977">
    <property type="entry name" value="GcvT_C"/>
</dbReference>
<dbReference type="PANTHER" id="PTHR43757:SF2">
    <property type="entry name" value="AMINOMETHYLTRANSFERASE, MITOCHONDRIAL"/>
    <property type="match status" value="1"/>
</dbReference>
<comment type="caution">
    <text evidence="11">The sequence shown here is derived from an EMBL/GenBank/DDBJ whole genome shotgun (WGS) entry which is preliminary data.</text>
</comment>
<evidence type="ECO:0000259" key="10">
    <source>
        <dbReference type="Pfam" id="PF08669"/>
    </source>
</evidence>
<evidence type="ECO:0000259" key="9">
    <source>
        <dbReference type="Pfam" id="PF01571"/>
    </source>
</evidence>
<dbReference type="InterPro" id="IPR022903">
    <property type="entry name" value="GcvT_bac"/>
</dbReference>
<feature type="domain" description="GCVT N-terminal" evidence="9">
    <location>
        <begin position="24"/>
        <end position="277"/>
    </location>
</feature>
<evidence type="ECO:0000256" key="6">
    <source>
        <dbReference type="ARBA" id="ARBA00047665"/>
    </source>
</evidence>